<proteinExistence type="predicted"/>
<dbReference type="EMBL" id="AP022608">
    <property type="protein sequence ID" value="BBZ20852.1"/>
    <property type="molecule type" value="Genomic_DNA"/>
</dbReference>
<dbReference type="KEGG" id="mgad:MGAD_51870"/>
<gene>
    <name evidence="2" type="ORF">MGAD_51870</name>
</gene>
<organism evidence="2 3">
    <name type="scientific">Mycolicibacterium gadium</name>
    <name type="common">Mycobacterium gadium</name>
    <dbReference type="NCBI Taxonomy" id="1794"/>
    <lineage>
        <taxon>Bacteria</taxon>
        <taxon>Bacillati</taxon>
        <taxon>Actinomycetota</taxon>
        <taxon>Actinomycetes</taxon>
        <taxon>Mycobacteriales</taxon>
        <taxon>Mycobacteriaceae</taxon>
        <taxon>Mycolicibacterium</taxon>
    </lineage>
</organism>
<evidence type="ECO:0000313" key="2">
    <source>
        <dbReference type="EMBL" id="BBZ20852.1"/>
    </source>
</evidence>
<sequence length="291" mass="31308">MHKVWILLPVVGVVGAIAFGLLAALSDDYKAYGEVPIPGSERLHLPEGDVMISFHAIMPDVQNDEKQMPLPQNLELVITAPSGAEQPTVSEDLGSTFAGDSEAHRQVKVAHIFVAGDYTITTNGTDNPSVSPRLSFGHSNHYKLLLWISIGLAVFGGAISTRAMKRRAHTASDAGGRPDVSVAGGRPEVSVADLLSSGQRVRGVLRAFRDTGATMRSQGLTPSRQEFLDYPYYALKVELRLPDRAPVTGRIQQPVPPTEVPNLAVGRELNCAVDPADPKQRFVVDFSTPPA</sequence>
<dbReference type="RefSeq" id="WP_163689561.1">
    <property type="nucleotide sequence ID" value="NZ_AP022608.1"/>
</dbReference>
<feature type="transmembrane region" description="Helical" evidence="1">
    <location>
        <begin position="144"/>
        <end position="161"/>
    </location>
</feature>
<reference evidence="2 3" key="1">
    <citation type="journal article" date="2019" name="Emerg. Microbes Infect.">
        <title>Comprehensive subspecies identification of 175 nontuberculous mycobacteria species based on 7547 genomic profiles.</title>
        <authorList>
            <person name="Matsumoto Y."/>
            <person name="Kinjo T."/>
            <person name="Motooka D."/>
            <person name="Nabeya D."/>
            <person name="Jung N."/>
            <person name="Uechi K."/>
            <person name="Horii T."/>
            <person name="Iida T."/>
            <person name="Fujita J."/>
            <person name="Nakamura S."/>
        </authorList>
    </citation>
    <scope>NUCLEOTIDE SEQUENCE [LARGE SCALE GENOMIC DNA]</scope>
    <source>
        <strain evidence="2 3">JCM 12688</strain>
    </source>
</reference>
<accession>A0A7I7WUX0</accession>
<name>A0A7I7WUX0_MYCGU</name>
<evidence type="ECO:0000256" key="1">
    <source>
        <dbReference type="SAM" id="Phobius"/>
    </source>
</evidence>
<keyword evidence="1" id="KW-1133">Transmembrane helix</keyword>
<dbReference type="AlphaFoldDB" id="A0A7I7WUX0"/>
<evidence type="ECO:0000313" key="3">
    <source>
        <dbReference type="Proteomes" id="UP000466187"/>
    </source>
</evidence>
<keyword evidence="1" id="KW-0812">Transmembrane</keyword>
<keyword evidence="1" id="KW-0472">Membrane</keyword>
<dbReference type="Proteomes" id="UP000466187">
    <property type="component" value="Chromosome"/>
</dbReference>
<protein>
    <submittedName>
        <fullName evidence="2">Uncharacterized protein</fullName>
    </submittedName>
</protein>